<protein>
    <submittedName>
        <fullName evidence="2">Periplasmic divalent cation tolerance protein</fullName>
    </submittedName>
</protein>
<dbReference type="GO" id="GO:0010038">
    <property type="term" value="P:response to metal ion"/>
    <property type="evidence" value="ECO:0007669"/>
    <property type="project" value="InterPro"/>
</dbReference>
<dbReference type="PANTHER" id="PTHR23419">
    <property type="entry name" value="DIVALENT CATION TOLERANCE CUTA-RELATED"/>
    <property type="match status" value="1"/>
</dbReference>
<dbReference type="InterPro" id="IPR011322">
    <property type="entry name" value="N-reg_PII-like_a/b"/>
</dbReference>
<dbReference type="Pfam" id="PF03091">
    <property type="entry name" value="CutA1"/>
    <property type="match status" value="1"/>
</dbReference>
<evidence type="ECO:0000313" key="2">
    <source>
        <dbReference type="EMBL" id="MBA9002120.1"/>
    </source>
</evidence>
<keyword evidence="3" id="KW-1185">Reference proteome</keyword>
<dbReference type="InterPro" id="IPR004323">
    <property type="entry name" value="Ion_tolerance_CutA"/>
</dbReference>
<name>A0A7W3MUF5_9ACTN</name>
<dbReference type="GO" id="GO:0005507">
    <property type="term" value="F:copper ion binding"/>
    <property type="evidence" value="ECO:0007669"/>
    <property type="project" value="TreeGrafter"/>
</dbReference>
<comment type="similarity">
    <text evidence="1">Belongs to the CutA family.</text>
</comment>
<dbReference type="AlphaFoldDB" id="A0A7W3MUF5"/>
<accession>A0A7W3MUF5</accession>
<proteinExistence type="inferred from homology"/>
<reference evidence="2 3" key="1">
    <citation type="submission" date="2020-08" db="EMBL/GenBank/DDBJ databases">
        <title>Sequencing the genomes of 1000 actinobacteria strains.</title>
        <authorList>
            <person name="Klenk H.-P."/>
        </authorList>
    </citation>
    <scope>NUCLEOTIDE SEQUENCE [LARGE SCALE GENOMIC DNA]</scope>
    <source>
        <strain evidence="2 3">DSM 45823</strain>
    </source>
</reference>
<dbReference type="InterPro" id="IPR015867">
    <property type="entry name" value="N-reg_PII/ATP_PRibTrfase_C"/>
</dbReference>
<gene>
    <name evidence="2" type="ORF">HNR21_001002</name>
</gene>
<sequence length="109" mass="11990">MGEYVQVQTAVPTREEGLRIARAAVDGRLAACAQVVGPMTSTYRRKGEVQVDEEYLLLLKTRADAYPALERLIHELHSYSVAEIISLPLNGGLASYLAWMDEETQVPGA</sequence>
<dbReference type="Proteomes" id="UP000539313">
    <property type="component" value="Unassembled WGS sequence"/>
</dbReference>
<dbReference type="SUPFAM" id="SSF54913">
    <property type="entry name" value="GlnB-like"/>
    <property type="match status" value="1"/>
</dbReference>
<organism evidence="2 3">
    <name type="scientific">Thermomonospora cellulosilytica</name>
    <dbReference type="NCBI Taxonomy" id="1411118"/>
    <lineage>
        <taxon>Bacteria</taxon>
        <taxon>Bacillati</taxon>
        <taxon>Actinomycetota</taxon>
        <taxon>Actinomycetes</taxon>
        <taxon>Streptosporangiales</taxon>
        <taxon>Thermomonosporaceae</taxon>
        <taxon>Thermomonospora</taxon>
    </lineage>
</organism>
<evidence type="ECO:0000313" key="3">
    <source>
        <dbReference type="Proteomes" id="UP000539313"/>
    </source>
</evidence>
<comment type="caution">
    <text evidence="2">The sequence shown here is derived from an EMBL/GenBank/DDBJ whole genome shotgun (WGS) entry which is preliminary data.</text>
</comment>
<dbReference type="EMBL" id="JACJII010000001">
    <property type="protein sequence ID" value="MBA9002120.1"/>
    <property type="molecule type" value="Genomic_DNA"/>
</dbReference>
<dbReference type="PANTHER" id="PTHR23419:SF8">
    <property type="entry name" value="FI09726P"/>
    <property type="match status" value="1"/>
</dbReference>
<evidence type="ECO:0000256" key="1">
    <source>
        <dbReference type="ARBA" id="ARBA00010169"/>
    </source>
</evidence>
<dbReference type="Gene3D" id="3.30.70.120">
    <property type="match status" value="1"/>
</dbReference>
<dbReference type="RefSeq" id="WP_182704254.1">
    <property type="nucleotide sequence ID" value="NZ_JACJII010000001.1"/>
</dbReference>